<dbReference type="SUPFAM" id="SSF52141">
    <property type="entry name" value="Uracil-DNA glycosylase-like"/>
    <property type="match status" value="1"/>
</dbReference>
<evidence type="ECO:0000256" key="9">
    <source>
        <dbReference type="ARBA" id="ARBA00023004"/>
    </source>
</evidence>
<evidence type="ECO:0000256" key="10">
    <source>
        <dbReference type="ARBA" id="ARBA00023014"/>
    </source>
</evidence>
<evidence type="ECO:0000313" key="15">
    <source>
        <dbReference type="Proteomes" id="UP000678276"/>
    </source>
</evidence>
<gene>
    <name evidence="14" type="ORF">J6595_04005</name>
</gene>
<dbReference type="InterPro" id="IPR036895">
    <property type="entry name" value="Uracil-DNA_glycosylase-like_sf"/>
</dbReference>
<dbReference type="EC" id="3.2.2.27" evidence="3"/>
<evidence type="ECO:0000256" key="1">
    <source>
        <dbReference type="ARBA" id="ARBA00001400"/>
    </source>
</evidence>
<name>A0ABS4BDC1_9HYPH</name>
<dbReference type="Pfam" id="PF03167">
    <property type="entry name" value="UDG"/>
    <property type="match status" value="1"/>
</dbReference>
<dbReference type="PANTHER" id="PTHR33693:SF1">
    <property type="entry name" value="TYPE-4 URACIL-DNA GLYCOSYLASE"/>
    <property type="match status" value="1"/>
</dbReference>
<feature type="compositionally biased region" description="Low complexity" evidence="12">
    <location>
        <begin position="85"/>
        <end position="102"/>
    </location>
</feature>
<evidence type="ECO:0000256" key="6">
    <source>
        <dbReference type="ARBA" id="ARBA00022723"/>
    </source>
</evidence>
<evidence type="ECO:0000256" key="8">
    <source>
        <dbReference type="ARBA" id="ARBA00022801"/>
    </source>
</evidence>
<evidence type="ECO:0000313" key="14">
    <source>
        <dbReference type="EMBL" id="MBP0614739.1"/>
    </source>
</evidence>
<dbReference type="PANTHER" id="PTHR33693">
    <property type="entry name" value="TYPE-5 URACIL-DNA GLYCOSYLASE"/>
    <property type="match status" value="1"/>
</dbReference>
<proteinExistence type="inferred from homology"/>
<dbReference type="InterPro" id="IPR005122">
    <property type="entry name" value="Uracil-DNA_glycosylase-like"/>
</dbReference>
<feature type="compositionally biased region" description="Basic and acidic residues" evidence="12">
    <location>
        <begin position="41"/>
        <end position="56"/>
    </location>
</feature>
<protein>
    <recommendedName>
        <fullName evidence="4">Type-4 uracil-DNA glycosylase</fullName>
        <ecNumber evidence="3">3.2.2.27</ecNumber>
    </recommendedName>
</protein>
<keyword evidence="15" id="KW-1185">Reference proteome</keyword>
<evidence type="ECO:0000256" key="4">
    <source>
        <dbReference type="ARBA" id="ARBA00019403"/>
    </source>
</evidence>
<dbReference type="InterPro" id="IPR005273">
    <property type="entry name" value="Ura-DNA_glyco_family4"/>
</dbReference>
<keyword evidence="10" id="KW-0411">Iron-sulfur</keyword>
<keyword evidence="5" id="KW-0004">4Fe-4S</keyword>
<dbReference type="SMART" id="SM00986">
    <property type="entry name" value="UDG"/>
    <property type="match status" value="1"/>
</dbReference>
<sequence length="317" mass="34098">MLEDTPRLTRDAAVAMLAWYREAGIDTLLLDAPRDRFAETAAEVERRKAKMRDAEPRPGASQPHDRAAEGREARNRPAPAESRPGASANGNGNGNSDSAFPSTRVAIPDDIAVADARERATSAATLEELHQLLESFDGCNLKITAKHTVFGDGPDTADLMLIGEAPGRDEDVAGVPFVGRSGQLLNRMLSSIGIERENVRVTNTVPWRPPGNRAPTPAETLVCLPFVQRQIELVAPKVIVCLGSPAAKAILGANEGILRIRGKWQAYSFDLSPDATIPAIAMLHPAYLLRQPAQKALAWRDLLALKAKLEELGAVGS</sequence>
<evidence type="ECO:0000256" key="5">
    <source>
        <dbReference type="ARBA" id="ARBA00022485"/>
    </source>
</evidence>
<comment type="catalytic activity">
    <reaction evidence="1">
        <text>Hydrolyzes single-stranded DNA or mismatched double-stranded DNA and polynucleotides, releasing free uracil.</text>
        <dbReference type="EC" id="3.2.2.27"/>
    </reaction>
</comment>
<comment type="caution">
    <text evidence="14">The sequence shown here is derived from an EMBL/GenBank/DDBJ whole genome shotgun (WGS) entry which is preliminary data.</text>
</comment>
<feature type="region of interest" description="Disordered" evidence="12">
    <location>
        <begin position="41"/>
        <end position="102"/>
    </location>
</feature>
<evidence type="ECO:0000259" key="13">
    <source>
        <dbReference type="SMART" id="SM00986"/>
    </source>
</evidence>
<feature type="compositionally biased region" description="Basic and acidic residues" evidence="12">
    <location>
        <begin position="63"/>
        <end position="75"/>
    </location>
</feature>
<evidence type="ECO:0000256" key="2">
    <source>
        <dbReference type="ARBA" id="ARBA00006521"/>
    </source>
</evidence>
<dbReference type="EMBL" id="JAGJCF010000002">
    <property type="protein sequence ID" value="MBP0614739.1"/>
    <property type="molecule type" value="Genomic_DNA"/>
</dbReference>
<dbReference type="CDD" id="cd10030">
    <property type="entry name" value="UDG-F4_TTUDGA_SPO1dp_like"/>
    <property type="match status" value="1"/>
</dbReference>
<evidence type="ECO:0000256" key="12">
    <source>
        <dbReference type="SAM" id="MobiDB-lite"/>
    </source>
</evidence>
<organism evidence="14 15">
    <name type="scientific">Jiella mangrovi</name>
    <dbReference type="NCBI Taxonomy" id="2821407"/>
    <lineage>
        <taxon>Bacteria</taxon>
        <taxon>Pseudomonadati</taxon>
        <taxon>Pseudomonadota</taxon>
        <taxon>Alphaproteobacteria</taxon>
        <taxon>Hyphomicrobiales</taxon>
        <taxon>Aurantimonadaceae</taxon>
        <taxon>Jiella</taxon>
    </lineage>
</organism>
<keyword evidence="11" id="KW-0234">DNA repair</keyword>
<keyword evidence="8" id="KW-0378">Hydrolase</keyword>
<keyword evidence="6" id="KW-0479">Metal-binding</keyword>
<dbReference type="SMART" id="SM00987">
    <property type="entry name" value="UreE_C"/>
    <property type="match status" value="1"/>
</dbReference>
<keyword evidence="9" id="KW-0408">Iron</keyword>
<comment type="similarity">
    <text evidence="2">Belongs to the uracil-DNA glycosylase (UDG) superfamily. Type 4 (UDGa) family.</text>
</comment>
<evidence type="ECO:0000256" key="3">
    <source>
        <dbReference type="ARBA" id="ARBA00012030"/>
    </source>
</evidence>
<feature type="domain" description="Uracil-DNA glycosylase-like" evidence="13">
    <location>
        <begin position="150"/>
        <end position="303"/>
    </location>
</feature>
<reference evidence="14 15" key="1">
    <citation type="submission" date="2021-04" db="EMBL/GenBank/DDBJ databases">
        <title>Whole genome sequence of Jiella sp. KSK16Y-1.</title>
        <authorList>
            <person name="Tuo L."/>
        </authorList>
    </citation>
    <scope>NUCLEOTIDE SEQUENCE [LARGE SCALE GENOMIC DNA]</scope>
    <source>
        <strain evidence="14 15">KSK16Y-1</strain>
    </source>
</reference>
<keyword evidence="7" id="KW-0227">DNA damage</keyword>
<dbReference type="NCBIfam" id="TIGR00758">
    <property type="entry name" value="UDG_fam4"/>
    <property type="match status" value="1"/>
</dbReference>
<dbReference type="Gene3D" id="3.40.470.10">
    <property type="entry name" value="Uracil-DNA glycosylase-like domain"/>
    <property type="match status" value="1"/>
</dbReference>
<evidence type="ECO:0000256" key="7">
    <source>
        <dbReference type="ARBA" id="ARBA00022763"/>
    </source>
</evidence>
<accession>A0ABS4BDC1</accession>
<dbReference type="RefSeq" id="WP_209593159.1">
    <property type="nucleotide sequence ID" value="NZ_JAGJCF010000002.1"/>
</dbReference>
<dbReference type="Proteomes" id="UP000678276">
    <property type="component" value="Unassembled WGS sequence"/>
</dbReference>
<dbReference type="InterPro" id="IPR051536">
    <property type="entry name" value="UDG_Type-4/5"/>
</dbReference>
<evidence type="ECO:0000256" key="11">
    <source>
        <dbReference type="ARBA" id="ARBA00023204"/>
    </source>
</evidence>